<dbReference type="AlphaFoldDB" id="A0A1I5U8U4"/>
<feature type="domain" description="ANTAR" evidence="5">
    <location>
        <begin position="151"/>
        <end position="212"/>
    </location>
</feature>
<dbReference type="InterPro" id="IPR011006">
    <property type="entry name" value="CheY-like_superfamily"/>
</dbReference>
<evidence type="ECO:0000259" key="5">
    <source>
        <dbReference type="PROSITE" id="PS50921"/>
    </source>
</evidence>
<dbReference type="Gene3D" id="3.30.450.40">
    <property type="match status" value="1"/>
</dbReference>
<keyword evidence="3" id="KW-0805">Transcription regulation</keyword>
<dbReference type="InterPro" id="IPR036388">
    <property type="entry name" value="WH-like_DNA-bd_sf"/>
</dbReference>
<sequence>MGQVARSLQEEHGDVDATLAAITSAAVSSVPGTDACGISLVIGKRRVESRAPTSDLPRDMDRLQDELGEGPCLTSVQTQHSVRVDDVRGERRWPRFAEQAAGRGLGSLLSFQLFVTGDNLGPLNLHAGEPHAFDEEAESVGLVFASHASIALAGAQQEDRLRTAISTRDVIGQAKGILMERVKLTADQAFTVLVRASSHPNRRLGDIAEELTATGVLPQPRDPGGGG</sequence>
<keyword evidence="2" id="KW-0418">Kinase</keyword>
<protein>
    <submittedName>
        <fullName evidence="6">GAF domain-containing protein</fullName>
    </submittedName>
</protein>
<gene>
    <name evidence="6" type="ORF">SAMN05660464_0153</name>
</gene>
<dbReference type="GO" id="GO:0003723">
    <property type="term" value="F:RNA binding"/>
    <property type="evidence" value="ECO:0007669"/>
    <property type="project" value="InterPro"/>
</dbReference>
<dbReference type="Gene3D" id="1.10.10.10">
    <property type="entry name" value="Winged helix-like DNA-binding domain superfamily/Winged helix DNA-binding domain"/>
    <property type="match status" value="1"/>
</dbReference>
<dbReference type="PIRSF" id="PIRSF036625">
    <property type="entry name" value="GAF_ANTAR"/>
    <property type="match status" value="1"/>
</dbReference>
<dbReference type="SMART" id="SM00065">
    <property type="entry name" value="GAF"/>
    <property type="match status" value="1"/>
</dbReference>
<dbReference type="InterPro" id="IPR003018">
    <property type="entry name" value="GAF"/>
</dbReference>
<evidence type="ECO:0000256" key="2">
    <source>
        <dbReference type="ARBA" id="ARBA00022777"/>
    </source>
</evidence>
<dbReference type="InterPro" id="IPR005561">
    <property type="entry name" value="ANTAR"/>
</dbReference>
<evidence type="ECO:0000313" key="6">
    <source>
        <dbReference type="EMBL" id="SFP91670.1"/>
    </source>
</evidence>
<dbReference type="Pfam" id="PF13185">
    <property type="entry name" value="GAF_2"/>
    <property type="match status" value="1"/>
</dbReference>
<dbReference type="SUPFAM" id="SSF55781">
    <property type="entry name" value="GAF domain-like"/>
    <property type="match status" value="1"/>
</dbReference>
<evidence type="ECO:0000256" key="1">
    <source>
        <dbReference type="ARBA" id="ARBA00022679"/>
    </source>
</evidence>
<name>A0A1I5U8U4_9ACTN</name>
<organism evidence="6 7">
    <name type="scientific">Geodermatophilus dictyosporus</name>
    <dbReference type="NCBI Taxonomy" id="1523247"/>
    <lineage>
        <taxon>Bacteria</taxon>
        <taxon>Bacillati</taxon>
        <taxon>Actinomycetota</taxon>
        <taxon>Actinomycetes</taxon>
        <taxon>Geodermatophilales</taxon>
        <taxon>Geodermatophilaceae</taxon>
        <taxon>Geodermatophilus</taxon>
    </lineage>
</organism>
<reference evidence="7" key="1">
    <citation type="submission" date="2016-10" db="EMBL/GenBank/DDBJ databases">
        <authorList>
            <person name="Varghese N."/>
            <person name="Submissions S."/>
        </authorList>
    </citation>
    <scope>NUCLEOTIDE SEQUENCE [LARGE SCALE GENOMIC DNA]</scope>
    <source>
        <strain evidence="7">DSM 44208</strain>
    </source>
</reference>
<dbReference type="Proteomes" id="UP000198857">
    <property type="component" value="Unassembled WGS sequence"/>
</dbReference>
<dbReference type="RefSeq" id="WP_091115821.1">
    <property type="nucleotide sequence ID" value="NZ_FOWQ01000010.1"/>
</dbReference>
<dbReference type="Pfam" id="PF03861">
    <property type="entry name" value="ANTAR"/>
    <property type="match status" value="1"/>
</dbReference>
<dbReference type="SMART" id="SM01012">
    <property type="entry name" value="ANTAR"/>
    <property type="match status" value="1"/>
</dbReference>
<dbReference type="STRING" id="1523247.SAMN05660464_0153"/>
<evidence type="ECO:0000256" key="4">
    <source>
        <dbReference type="ARBA" id="ARBA00023163"/>
    </source>
</evidence>
<dbReference type="InterPro" id="IPR012074">
    <property type="entry name" value="GAF_ANTAR"/>
</dbReference>
<keyword evidence="1" id="KW-0808">Transferase</keyword>
<keyword evidence="7" id="KW-1185">Reference proteome</keyword>
<dbReference type="GO" id="GO:0016301">
    <property type="term" value="F:kinase activity"/>
    <property type="evidence" value="ECO:0007669"/>
    <property type="project" value="UniProtKB-KW"/>
</dbReference>
<accession>A0A1I5U8U4</accession>
<evidence type="ECO:0000313" key="7">
    <source>
        <dbReference type="Proteomes" id="UP000198857"/>
    </source>
</evidence>
<dbReference type="PROSITE" id="PS50921">
    <property type="entry name" value="ANTAR"/>
    <property type="match status" value="1"/>
</dbReference>
<keyword evidence="4" id="KW-0804">Transcription</keyword>
<evidence type="ECO:0000256" key="3">
    <source>
        <dbReference type="ARBA" id="ARBA00023015"/>
    </source>
</evidence>
<dbReference type="InterPro" id="IPR029016">
    <property type="entry name" value="GAF-like_dom_sf"/>
</dbReference>
<dbReference type="SUPFAM" id="SSF52172">
    <property type="entry name" value="CheY-like"/>
    <property type="match status" value="1"/>
</dbReference>
<dbReference type="EMBL" id="FOWQ01000010">
    <property type="protein sequence ID" value="SFP91670.1"/>
    <property type="molecule type" value="Genomic_DNA"/>
</dbReference>
<dbReference type="OrthoDB" id="3688893at2"/>
<proteinExistence type="predicted"/>